<protein>
    <submittedName>
        <fullName evidence="1">Uncharacterized protein</fullName>
    </submittedName>
</protein>
<dbReference type="EMBL" id="CP155571">
    <property type="protein sequence ID" value="XFO71139.1"/>
    <property type="molecule type" value="Genomic_DNA"/>
</dbReference>
<name>A0ABZ3IYI2_SPOA4</name>
<reference evidence="1" key="1">
    <citation type="submission" date="2024-05" db="EMBL/GenBank/DDBJ databases">
        <title>Isolation and characterization of Sporomusa carbonis sp. nov., a carboxydotrophic hydrogenogen in the genus of Sporomusa isolated from a charcoal burning pile.</title>
        <authorList>
            <person name="Boeer T."/>
            <person name="Rosenbaum F."/>
            <person name="Eysell L."/>
            <person name="Mueller V."/>
            <person name="Daniel R."/>
            <person name="Poehlein A."/>
        </authorList>
    </citation>
    <scope>NUCLEOTIDE SEQUENCE [LARGE SCALE GENOMIC DNA]</scope>
    <source>
        <strain evidence="1">DSM 3132</strain>
    </source>
</reference>
<evidence type="ECO:0000313" key="1">
    <source>
        <dbReference type="EMBL" id="XFO71139.1"/>
    </source>
</evidence>
<evidence type="ECO:0000313" key="2">
    <source>
        <dbReference type="Proteomes" id="UP000216052"/>
    </source>
</evidence>
<keyword evidence="2" id="KW-1185">Reference proteome</keyword>
<accession>A0ABZ3IYI2</accession>
<proteinExistence type="predicted"/>
<organism evidence="1 2">
    <name type="scientific">Sporomusa acidovorans (strain ATCC 49682 / DSM 3132 / Mol)</name>
    <dbReference type="NCBI Taxonomy" id="1123286"/>
    <lineage>
        <taxon>Bacteria</taxon>
        <taxon>Bacillati</taxon>
        <taxon>Bacillota</taxon>
        <taxon>Negativicutes</taxon>
        <taxon>Selenomonadales</taxon>
        <taxon>Sporomusaceae</taxon>
        <taxon>Sporomusa</taxon>
    </lineage>
</organism>
<dbReference type="Proteomes" id="UP000216052">
    <property type="component" value="Chromosome"/>
</dbReference>
<sequence>MGDKTKLSFATKCIHTGNGIDKETSGQRAFAVPPGMVCQ</sequence>
<gene>
    <name evidence="1" type="ORF">SPACI_011540</name>
</gene>